<dbReference type="HOGENOM" id="CLU_1550589_0_0_1"/>
<evidence type="ECO:0000313" key="1">
    <source>
        <dbReference type="EnsemblProtists" id="PYU1_T014973"/>
    </source>
</evidence>
<reference evidence="2" key="1">
    <citation type="journal article" date="2010" name="Genome Biol.">
        <title>Genome sequence of the necrotrophic plant pathogen Pythium ultimum reveals original pathogenicity mechanisms and effector repertoire.</title>
        <authorList>
            <person name="Levesque C.A."/>
            <person name="Brouwer H."/>
            <person name="Cano L."/>
            <person name="Hamilton J.P."/>
            <person name="Holt C."/>
            <person name="Huitema E."/>
            <person name="Raffaele S."/>
            <person name="Robideau G.P."/>
            <person name="Thines M."/>
            <person name="Win J."/>
            <person name="Zerillo M.M."/>
            <person name="Beakes G.W."/>
            <person name="Boore J.L."/>
            <person name="Busam D."/>
            <person name="Dumas B."/>
            <person name="Ferriera S."/>
            <person name="Fuerstenberg S.I."/>
            <person name="Gachon C.M."/>
            <person name="Gaulin E."/>
            <person name="Govers F."/>
            <person name="Grenville-Briggs L."/>
            <person name="Horner N."/>
            <person name="Hostetler J."/>
            <person name="Jiang R.H."/>
            <person name="Johnson J."/>
            <person name="Krajaejun T."/>
            <person name="Lin H."/>
            <person name="Meijer H.J."/>
            <person name="Moore B."/>
            <person name="Morris P."/>
            <person name="Phuntmart V."/>
            <person name="Puiu D."/>
            <person name="Shetty J."/>
            <person name="Stajich J.E."/>
            <person name="Tripathy S."/>
            <person name="Wawra S."/>
            <person name="van West P."/>
            <person name="Whitty B.R."/>
            <person name="Coutinho P.M."/>
            <person name="Henrissat B."/>
            <person name="Martin F."/>
            <person name="Thomas P.D."/>
            <person name="Tyler B.M."/>
            <person name="De Vries R.P."/>
            <person name="Kamoun S."/>
            <person name="Yandell M."/>
            <person name="Tisserat N."/>
            <person name="Buell C.R."/>
        </authorList>
    </citation>
    <scope>NUCLEOTIDE SEQUENCE</scope>
    <source>
        <strain evidence="2">DAOM:BR144</strain>
    </source>
</reference>
<dbReference type="EnsemblProtists" id="PYU1_T014973">
    <property type="protein sequence ID" value="PYU1_T014973"/>
    <property type="gene ID" value="PYU1_G014942"/>
</dbReference>
<name>K3XCM4_GLOUD</name>
<protein>
    <recommendedName>
        <fullName evidence="3">Ubiquitin-like protease family profile domain-containing protein</fullName>
    </recommendedName>
</protein>
<reference evidence="1" key="3">
    <citation type="submission" date="2015-02" db="UniProtKB">
        <authorList>
            <consortium name="EnsemblProtists"/>
        </authorList>
    </citation>
    <scope>IDENTIFICATION</scope>
    <source>
        <strain evidence="1">DAOM BR144</strain>
    </source>
</reference>
<keyword evidence="2" id="KW-1185">Reference proteome</keyword>
<reference evidence="2" key="2">
    <citation type="submission" date="2010-04" db="EMBL/GenBank/DDBJ databases">
        <authorList>
            <person name="Buell R."/>
            <person name="Hamilton J."/>
            <person name="Hostetler J."/>
        </authorList>
    </citation>
    <scope>NUCLEOTIDE SEQUENCE [LARGE SCALE GENOMIC DNA]</scope>
    <source>
        <strain evidence="2">DAOM:BR144</strain>
    </source>
</reference>
<organism evidence="1 2">
    <name type="scientific">Globisporangium ultimum (strain ATCC 200006 / CBS 805.95 / DAOM BR144)</name>
    <name type="common">Pythium ultimum</name>
    <dbReference type="NCBI Taxonomy" id="431595"/>
    <lineage>
        <taxon>Eukaryota</taxon>
        <taxon>Sar</taxon>
        <taxon>Stramenopiles</taxon>
        <taxon>Oomycota</taxon>
        <taxon>Peronosporomycetes</taxon>
        <taxon>Pythiales</taxon>
        <taxon>Pythiaceae</taxon>
        <taxon>Globisporangium</taxon>
    </lineage>
</organism>
<accession>K3XCM4</accession>
<evidence type="ECO:0000313" key="2">
    <source>
        <dbReference type="Proteomes" id="UP000019132"/>
    </source>
</evidence>
<evidence type="ECO:0008006" key="3">
    <source>
        <dbReference type="Google" id="ProtNLM"/>
    </source>
</evidence>
<dbReference type="VEuPathDB" id="FungiDB:PYU1_G014942"/>
<sequence>MNHFYEVKARCDLWVAEMRWLCGDWSKMNLLCYPALFYNEIEAHFSYLGESRKNEAQKLHHMLSEAISRYEWFAMRTRFTLTSRIFGVNFEEVIGYLARDSILNDSVVHFACQAICDWTEDCVFVNSLVFSVGGTPKVPTRKISTTEYVVLPVHLSDIHWGVLICNITSHFAGQVTELYYKTNGINISSRS</sequence>
<dbReference type="EMBL" id="ADOS01000967">
    <property type="status" value="NOT_ANNOTATED_CDS"/>
    <property type="molecule type" value="Genomic_DNA"/>
</dbReference>
<proteinExistence type="predicted"/>
<dbReference type="AlphaFoldDB" id="K3XCM4"/>
<dbReference type="OMA" id="ITTTRCA"/>
<dbReference type="InterPro" id="IPR038765">
    <property type="entry name" value="Papain-like_cys_pep_sf"/>
</dbReference>
<dbReference type="SUPFAM" id="SSF54001">
    <property type="entry name" value="Cysteine proteinases"/>
    <property type="match status" value="1"/>
</dbReference>
<dbReference type="Proteomes" id="UP000019132">
    <property type="component" value="Unassembled WGS sequence"/>
</dbReference>
<dbReference type="InParanoid" id="K3XCM4"/>